<sequence length="565" mass="63245">MSEKSPYLSERQWSEIRYGNHSAIDSVIAEVGLPSALLRYQSRTVSLLETSAVRVLFIEKSRRIGETWALASYAVLRAGRAKDAGGMDAMYISYSQEMTREFIDACAMWARAFAQAAITQEEFLFDDTDPAHPEETRQIKAFRIQFASGFEILALSSAPRTLRGKQGLVIIDEAAFVDSLKELMKAALANLMWGGQVVVCSTHNGADNEFNVQVQDILGGRSKYSHLKIDFDQALLEGLYERICLVTSREWSPEAEAQWRQDIIDFYGDGADEELFCVPSMGSGAWLTSPLIEARMTLTPEEAPVIRIDLPLDFLHRPELERRHLMAQHLDAIKKALDGLDENRQHAFGYDPARKADPAIMSLLSIDKVLRRTSALTVELRNVPFQEQKEIATLMLKTSPRLCGAAIDATGLGMNLAEDLGRAFGLHTEKTPGGLVWQITLSQNWYNENFPPLKTAFEDANIALTRDAEHAVDLRLVKIIRGIPSIPPERVGAAGAKRHGDFAVALVLAYFASRMQWHEYDYVPAMQPKSRFEERAQDGDGWRDRADQKSGGFRLASLRRSSGIY</sequence>
<dbReference type="STRING" id="1165689.SAMN02927914_00127"/>
<reference evidence="1 2" key="1">
    <citation type="submission" date="2016-10" db="EMBL/GenBank/DDBJ databases">
        <authorList>
            <person name="de Groot N.N."/>
        </authorList>
    </citation>
    <scope>NUCLEOTIDE SEQUENCE [LARGE SCALE GENOMIC DNA]</scope>
    <source>
        <strain evidence="1 2">CGMCC 1.12097</strain>
    </source>
</reference>
<evidence type="ECO:0000313" key="2">
    <source>
        <dbReference type="Proteomes" id="UP000198588"/>
    </source>
</evidence>
<name>A0A1G5V022_9HYPH</name>
<dbReference type="Pfam" id="PF03237">
    <property type="entry name" value="Terminase_6N"/>
    <property type="match status" value="1"/>
</dbReference>
<dbReference type="Gene3D" id="3.30.420.240">
    <property type="match status" value="1"/>
</dbReference>
<proteinExistence type="predicted"/>
<dbReference type="AlphaFoldDB" id="A0A1G5V022"/>
<accession>A0A1G5V022</accession>
<organism evidence="1 2">
    <name type="scientific">Mesorhizobium qingshengii</name>
    <dbReference type="NCBI Taxonomy" id="1165689"/>
    <lineage>
        <taxon>Bacteria</taxon>
        <taxon>Pseudomonadati</taxon>
        <taxon>Pseudomonadota</taxon>
        <taxon>Alphaproteobacteria</taxon>
        <taxon>Hyphomicrobiales</taxon>
        <taxon>Phyllobacteriaceae</taxon>
        <taxon>Mesorhizobium</taxon>
    </lineage>
</organism>
<dbReference type="OrthoDB" id="9801658at2"/>
<protein>
    <submittedName>
        <fullName evidence="1">Mu-like prophage FluMu protein gp28</fullName>
    </submittedName>
</protein>
<dbReference type="EMBL" id="FMXM01000002">
    <property type="protein sequence ID" value="SDA39241.1"/>
    <property type="molecule type" value="Genomic_DNA"/>
</dbReference>
<gene>
    <name evidence="1" type="ORF">SAMN02927914_00127</name>
</gene>
<evidence type="ECO:0000313" key="1">
    <source>
        <dbReference type="EMBL" id="SDA39241.1"/>
    </source>
</evidence>
<dbReference type="InterPro" id="IPR027417">
    <property type="entry name" value="P-loop_NTPase"/>
</dbReference>
<dbReference type="Gene3D" id="3.40.50.300">
    <property type="entry name" value="P-loop containing nucleotide triphosphate hydrolases"/>
    <property type="match status" value="1"/>
</dbReference>
<dbReference type="Proteomes" id="UP000198588">
    <property type="component" value="Unassembled WGS sequence"/>
</dbReference>